<dbReference type="Proteomes" id="UP000031036">
    <property type="component" value="Unassembled WGS sequence"/>
</dbReference>
<name>A0A0B2VS89_TOXCA</name>
<evidence type="ECO:0000313" key="1">
    <source>
        <dbReference type="EMBL" id="KHN83860.1"/>
    </source>
</evidence>
<proteinExistence type="predicted"/>
<organism evidence="1 2">
    <name type="scientific">Toxocara canis</name>
    <name type="common">Canine roundworm</name>
    <dbReference type="NCBI Taxonomy" id="6265"/>
    <lineage>
        <taxon>Eukaryota</taxon>
        <taxon>Metazoa</taxon>
        <taxon>Ecdysozoa</taxon>
        <taxon>Nematoda</taxon>
        <taxon>Chromadorea</taxon>
        <taxon>Rhabditida</taxon>
        <taxon>Spirurina</taxon>
        <taxon>Ascaridomorpha</taxon>
        <taxon>Ascaridoidea</taxon>
        <taxon>Toxocaridae</taxon>
        <taxon>Toxocara</taxon>
    </lineage>
</organism>
<dbReference type="PANTHER" id="PTHR43313:SF7">
    <property type="entry name" value="17-BETA-HYDROXYSTEROID DEHYDROGENASE TYPE 6"/>
    <property type="match status" value="1"/>
</dbReference>
<dbReference type="EMBL" id="JPKZ01001125">
    <property type="protein sequence ID" value="KHN83860.1"/>
    <property type="molecule type" value="Genomic_DNA"/>
</dbReference>
<dbReference type="InterPro" id="IPR036291">
    <property type="entry name" value="NAD(P)-bd_dom_sf"/>
</dbReference>
<dbReference type="PANTHER" id="PTHR43313">
    <property type="entry name" value="SHORT-CHAIN DEHYDROGENASE/REDUCTASE FAMILY 9C"/>
    <property type="match status" value="1"/>
</dbReference>
<protein>
    <submittedName>
        <fullName evidence="1">Dehydrogenase/reductase SDR family member 9</fullName>
    </submittedName>
</protein>
<comment type="caution">
    <text evidence="1">The sequence shown here is derived from an EMBL/GenBank/DDBJ whole genome shotgun (WGS) entry which is preliminary data.</text>
</comment>
<gene>
    <name evidence="1" type="primary">Dhrs9</name>
    <name evidence="1" type="ORF">Tcan_18548</name>
</gene>
<keyword evidence="2" id="KW-1185">Reference proteome</keyword>
<dbReference type="OrthoDB" id="2102561at2759"/>
<dbReference type="InterPro" id="IPR002347">
    <property type="entry name" value="SDR_fam"/>
</dbReference>
<dbReference type="GO" id="GO:0008202">
    <property type="term" value="P:steroid metabolic process"/>
    <property type="evidence" value="ECO:0007669"/>
    <property type="project" value="TreeGrafter"/>
</dbReference>
<dbReference type="Pfam" id="PF00106">
    <property type="entry name" value="adh_short"/>
    <property type="match status" value="1"/>
</dbReference>
<dbReference type="Gene3D" id="3.40.50.720">
    <property type="entry name" value="NAD(P)-binding Rossmann-like Domain"/>
    <property type="match status" value="1"/>
</dbReference>
<dbReference type="SUPFAM" id="SSF51735">
    <property type="entry name" value="NAD(P)-binding Rossmann-fold domains"/>
    <property type="match status" value="1"/>
</dbReference>
<accession>A0A0B2VS89</accession>
<dbReference type="GO" id="GO:0016491">
    <property type="term" value="F:oxidoreductase activity"/>
    <property type="evidence" value="ECO:0007669"/>
    <property type="project" value="TreeGrafter"/>
</dbReference>
<dbReference type="STRING" id="6265.A0A0B2VS89"/>
<evidence type="ECO:0000313" key="2">
    <source>
        <dbReference type="Proteomes" id="UP000031036"/>
    </source>
</evidence>
<dbReference type="AlphaFoldDB" id="A0A0B2VS89"/>
<sequence>MAQILPADAKGCLARKSYDCKLIRLQGMDALQSKAGMTDRLFAFMMDVTSDASVQKGFAFVRKMLKESQKDLHALVSNAGILGNSAFDDFLRVNDYKQVAEVNTFGAIRVIHSFKVLLKSSRFVPFSFLPPILQDATVWFIRFIMRLPRPAIMENFNRSACVPDDNGIELNPTT</sequence>
<reference evidence="1 2" key="1">
    <citation type="submission" date="2014-11" db="EMBL/GenBank/DDBJ databases">
        <title>Genetic blueprint of the zoonotic pathogen Toxocara canis.</title>
        <authorList>
            <person name="Zhu X.-Q."/>
            <person name="Korhonen P.K."/>
            <person name="Cai H."/>
            <person name="Young N.D."/>
            <person name="Nejsum P."/>
            <person name="von Samson-Himmelstjerna G."/>
            <person name="Boag P.R."/>
            <person name="Tan P."/>
            <person name="Li Q."/>
            <person name="Min J."/>
            <person name="Yang Y."/>
            <person name="Wang X."/>
            <person name="Fang X."/>
            <person name="Hall R.S."/>
            <person name="Hofmann A."/>
            <person name="Sternberg P.W."/>
            <person name="Jex A.R."/>
            <person name="Gasser R.B."/>
        </authorList>
    </citation>
    <scope>NUCLEOTIDE SEQUENCE [LARGE SCALE GENOMIC DNA]</scope>
    <source>
        <strain evidence="1">PN_DK_2014</strain>
    </source>
</reference>